<dbReference type="AlphaFoldDB" id="A0A834DXK5"/>
<organism evidence="1 2">
    <name type="scientific">Phyllostomus discolor</name>
    <name type="common">pale spear-nosed bat</name>
    <dbReference type="NCBI Taxonomy" id="89673"/>
    <lineage>
        <taxon>Eukaryota</taxon>
        <taxon>Metazoa</taxon>
        <taxon>Chordata</taxon>
        <taxon>Craniata</taxon>
        <taxon>Vertebrata</taxon>
        <taxon>Euteleostomi</taxon>
        <taxon>Mammalia</taxon>
        <taxon>Eutheria</taxon>
        <taxon>Laurasiatheria</taxon>
        <taxon>Chiroptera</taxon>
        <taxon>Yangochiroptera</taxon>
        <taxon>Phyllostomidae</taxon>
        <taxon>Phyllostominae</taxon>
        <taxon>Phyllostomus</taxon>
    </lineage>
</organism>
<comment type="caution">
    <text evidence="1">The sequence shown here is derived from an EMBL/GenBank/DDBJ whole genome shotgun (WGS) entry which is preliminary data.</text>
</comment>
<dbReference type="EMBL" id="JABVXQ010000007">
    <property type="protein sequence ID" value="KAF6099970.1"/>
    <property type="molecule type" value="Genomic_DNA"/>
</dbReference>
<evidence type="ECO:0000313" key="1">
    <source>
        <dbReference type="EMBL" id="KAF6099970.1"/>
    </source>
</evidence>
<proteinExistence type="predicted"/>
<dbReference type="Proteomes" id="UP000664940">
    <property type="component" value="Unassembled WGS sequence"/>
</dbReference>
<name>A0A834DXK5_9CHIR</name>
<evidence type="ECO:0000313" key="2">
    <source>
        <dbReference type="Proteomes" id="UP000664940"/>
    </source>
</evidence>
<protein>
    <submittedName>
        <fullName evidence="1">Uncharacterized protein</fullName>
    </submittedName>
</protein>
<sequence>MQPFLPSWPPGAVGPQAGSLFPLDLSTLLGGETAYFLFSLETLLVGAPGHLPRGTIVGRVWPSEHSLIITQSEYRAKSEWEGEGGPIGTHTSLPALSRDKPGSFPGLSGPVSPHIKGGGAHAPRQVGRLTRHIWASINTGQGVTARLSPRTLGLQTQPGD</sequence>
<gene>
    <name evidence="1" type="ORF">HJG60_011686</name>
</gene>
<accession>A0A834DXK5</accession>
<reference evidence="1 2" key="1">
    <citation type="journal article" date="2020" name="Nature">
        <title>Six reference-quality genomes reveal evolution of bat adaptations.</title>
        <authorList>
            <person name="Jebb D."/>
            <person name="Huang Z."/>
            <person name="Pippel M."/>
            <person name="Hughes G.M."/>
            <person name="Lavrichenko K."/>
            <person name="Devanna P."/>
            <person name="Winkler S."/>
            <person name="Jermiin L.S."/>
            <person name="Skirmuntt E.C."/>
            <person name="Katzourakis A."/>
            <person name="Burkitt-Gray L."/>
            <person name="Ray D.A."/>
            <person name="Sullivan K.A.M."/>
            <person name="Roscito J.G."/>
            <person name="Kirilenko B.M."/>
            <person name="Davalos L.M."/>
            <person name="Corthals A.P."/>
            <person name="Power M.L."/>
            <person name="Jones G."/>
            <person name="Ransome R.D."/>
            <person name="Dechmann D.K.N."/>
            <person name="Locatelli A.G."/>
            <person name="Puechmaille S.J."/>
            <person name="Fedrigo O."/>
            <person name="Jarvis E.D."/>
            <person name="Hiller M."/>
            <person name="Vernes S.C."/>
            <person name="Myers E.W."/>
            <person name="Teeling E.C."/>
        </authorList>
    </citation>
    <scope>NUCLEOTIDE SEQUENCE [LARGE SCALE GENOMIC DNA]</scope>
    <source>
        <strain evidence="1">Bat1K_MPI-CBG_1</strain>
    </source>
</reference>